<keyword evidence="2" id="KW-1185">Reference proteome</keyword>
<name>A0A7Z0DTP4_9ACTN</name>
<dbReference type="EMBL" id="JACBZR010000002">
    <property type="protein sequence ID" value="NYI81189.1"/>
    <property type="molecule type" value="Genomic_DNA"/>
</dbReference>
<accession>A0A7Z0DTP4</accession>
<evidence type="ECO:0000313" key="2">
    <source>
        <dbReference type="Proteomes" id="UP000564496"/>
    </source>
</evidence>
<reference evidence="1 2" key="1">
    <citation type="submission" date="2020-07" db="EMBL/GenBank/DDBJ databases">
        <title>Sequencing the genomes of 1000 actinobacteria strains.</title>
        <authorList>
            <person name="Klenk H.-P."/>
        </authorList>
    </citation>
    <scope>NUCLEOTIDE SEQUENCE [LARGE SCALE GENOMIC DNA]</scope>
    <source>
        <strain evidence="1 2">DSM 26487</strain>
    </source>
</reference>
<proteinExistence type="predicted"/>
<dbReference type="RefSeq" id="WP_179661768.1">
    <property type="nucleotide sequence ID" value="NZ_JACBZR010000002.1"/>
</dbReference>
<gene>
    <name evidence="1" type="ORF">BJ988_005897</name>
</gene>
<dbReference type="Proteomes" id="UP000564496">
    <property type="component" value="Unassembled WGS sequence"/>
</dbReference>
<dbReference type="AlphaFoldDB" id="A0A7Z0DTP4"/>
<sequence>MSDYTIETAPPIVDGMVHLTYYIREDQLSFVWSGRITEPIHVQHGGYGEATVALINPEPDYPAGEKSPVELFDWFHNLCDRWNIAWDGIPDVPTATGDYAGVEQIVPGVFIVRI</sequence>
<evidence type="ECO:0000313" key="1">
    <source>
        <dbReference type="EMBL" id="NYI81189.1"/>
    </source>
</evidence>
<comment type="caution">
    <text evidence="1">The sequence shown here is derived from an EMBL/GenBank/DDBJ whole genome shotgun (WGS) entry which is preliminary data.</text>
</comment>
<organism evidence="1 2">
    <name type="scientific">Nocardioides panzhihuensis</name>
    <dbReference type="NCBI Taxonomy" id="860243"/>
    <lineage>
        <taxon>Bacteria</taxon>
        <taxon>Bacillati</taxon>
        <taxon>Actinomycetota</taxon>
        <taxon>Actinomycetes</taxon>
        <taxon>Propionibacteriales</taxon>
        <taxon>Nocardioidaceae</taxon>
        <taxon>Nocardioides</taxon>
    </lineage>
</organism>
<protein>
    <submittedName>
        <fullName evidence="1">Uncharacterized protein</fullName>
    </submittedName>
</protein>